<feature type="compositionally biased region" description="Low complexity" evidence="3">
    <location>
        <begin position="9"/>
        <end position="29"/>
    </location>
</feature>
<protein>
    <recommendedName>
        <fullName evidence="4">Transglycosylase SLT domain-containing protein</fullName>
    </recommendedName>
</protein>
<feature type="domain" description="Transglycosylase SLT" evidence="4">
    <location>
        <begin position="98"/>
        <end position="193"/>
    </location>
</feature>
<dbReference type="EMBL" id="BSFI01000002">
    <property type="protein sequence ID" value="GLK66834.1"/>
    <property type="molecule type" value="Genomic_DNA"/>
</dbReference>
<proteinExistence type="inferred from homology"/>
<accession>A0A9W6MTY0</accession>
<dbReference type="InterPro" id="IPR008258">
    <property type="entry name" value="Transglycosylase_SLT_dom_1"/>
</dbReference>
<comment type="caution">
    <text evidence="5">The sequence shown here is derived from an EMBL/GenBank/DDBJ whole genome shotgun (WGS) entry which is preliminary data.</text>
</comment>
<keyword evidence="6" id="KW-1185">Reference proteome</keyword>
<sequence>MGAAAFTSARNAQPALQPQPARQAAVATPSKLRPVVRHARYAAVKRASPAHVSDRGAERRAAARRLAAISRPVSLQRDIDIPAPTASVAPSGSIPAMVTAEARRQGVNPALAHAVVKVESRYQPRATGRGGYVGLMQLSYRTAQGMGFRGSRQALYEPSNNLTYGMRYLAQAVRLSAGNTCAAVSKYQGGHGVKGVTRAGAVYCAKVKRFMAEGVPSSGKLASN</sequence>
<comment type="similarity">
    <text evidence="2">Belongs to the virb1 family.</text>
</comment>
<dbReference type="Pfam" id="PF01464">
    <property type="entry name" value="SLT"/>
    <property type="match status" value="1"/>
</dbReference>
<evidence type="ECO:0000256" key="3">
    <source>
        <dbReference type="SAM" id="MobiDB-lite"/>
    </source>
</evidence>
<dbReference type="SUPFAM" id="SSF53955">
    <property type="entry name" value="Lysozyme-like"/>
    <property type="match status" value="1"/>
</dbReference>
<organism evidence="5 6">
    <name type="scientific">Hansschlegelia plantiphila</name>
    <dbReference type="NCBI Taxonomy" id="374655"/>
    <lineage>
        <taxon>Bacteria</taxon>
        <taxon>Pseudomonadati</taxon>
        <taxon>Pseudomonadota</taxon>
        <taxon>Alphaproteobacteria</taxon>
        <taxon>Hyphomicrobiales</taxon>
        <taxon>Methylopilaceae</taxon>
        <taxon>Hansschlegelia</taxon>
    </lineage>
</organism>
<feature type="region of interest" description="Disordered" evidence="3">
    <location>
        <begin position="1"/>
        <end position="31"/>
    </location>
</feature>
<name>A0A9W6MTY0_9HYPH</name>
<dbReference type="AlphaFoldDB" id="A0A9W6MTY0"/>
<reference evidence="5" key="1">
    <citation type="journal article" date="2014" name="Int. J. Syst. Evol. Microbiol.">
        <title>Complete genome sequence of Corynebacterium casei LMG S-19264T (=DSM 44701T), isolated from a smear-ripened cheese.</title>
        <authorList>
            <consortium name="US DOE Joint Genome Institute (JGI-PGF)"/>
            <person name="Walter F."/>
            <person name="Albersmeier A."/>
            <person name="Kalinowski J."/>
            <person name="Ruckert C."/>
        </authorList>
    </citation>
    <scope>NUCLEOTIDE SEQUENCE</scope>
    <source>
        <strain evidence="5">VKM B-2347</strain>
    </source>
</reference>
<evidence type="ECO:0000259" key="4">
    <source>
        <dbReference type="Pfam" id="PF01464"/>
    </source>
</evidence>
<evidence type="ECO:0000256" key="1">
    <source>
        <dbReference type="ARBA" id="ARBA00007734"/>
    </source>
</evidence>
<reference evidence="5" key="2">
    <citation type="submission" date="2023-01" db="EMBL/GenBank/DDBJ databases">
        <authorList>
            <person name="Sun Q."/>
            <person name="Evtushenko L."/>
        </authorList>
    </citation>
    <scope>NUCLEOTIDE SEQUENCE</scope>
    <source>
        <strain evidence="5">VKM B-2347</strain>
    </source>
</reference>
<comment type="similarity">
    <text evidence="1">Belongs to the transglycosylase Slt family.</text>
</comment>
<dbReference type="InterPro" id="IPR023346">
    <property type="entry name" value="Lysozyme-like_dom_sf"/>
</dbReference>
<gene>
    <name evidence="5" type="ORF">GCM10008179_04720</name>
</gene>
<dbReference type="PANTHER" id="PTHR37423:SF2">
    <property type="entry name" value="MEMBRANE-BOUND LYTIC MUREIN TRANSGLYCOSYLASE C"/>
    <property type="match status" value="1"/>
</dbReference>
<evidence type="ECO:0000313" key="6">
    <source>
        <dbReference type="Proteomes" id="UP001143372"/>
    </source>
</evidence>
<evidence type="ECO:0000313" key="5">
    <source>
        <dbReference type="EMBL" id="GLK66834.1"/>
    </source>
</evidence>
<dbReference type="Gene3D" id="1.10.530.10">
    <property type="match status" value="1"/>
</dbReference>
<dbReference type="PANTHER" id="PTHR37423">
    <property type="entry name" value="SOLUBLE LYTIC MUREIN TRANSGLYCOSYLASE-RELATED"/>
    <property type="match status" value="1"/>
</dbReference>
<dbReference type="RefSeq" id="WP_271167094.1">
    <property type="nucleotide sequence ID" value="NZ_BSFI01000002.1"/>
</dbReference>
<dbReference type="Proteomes" id="UP001143372">
    <property type="component" value="Unassembled WGS sequence"/>
</dbReference>
<evidence type="ECO:0000256" key="2">
    <source>
        <dbReference type="ARBA" id="ARBA00009387"/>
    </source>
</evidence>